<name>A0A2J6SJ87_9HELO</name>
<dbReference type="EMBL" id="KZ613913">
    <property type="protein sequence ID" value="PMD50828.1"/>
    <property type="molecule type" value="Genomic_DNA"/>
</dbReference>
<proteinExistence type="predicted"/>
<keyword evidence="2" id="KW-1185">Reference proteome</keyword>
<evidence type="ECO:0000313" key="1">
    <source>
        <dbReference type="EMBL" id="PMD50828.1"/>
    </source>
</evidence>
<dbReference type="GeneID" id="36579616"/>
<reference evidence="1 2" key="1">
    <citation type="submission" date="2016-04" db="EMBL/GenBank/DDBJ databases">
        <title>A degradative enzymes factory behind the ericoid mycorrhizal symbiosis.</title>
        <authorList>
            <consortium name="DOE Joint Genome Institute"/>
            <person name="Martino E."/>
            <person name="Morin E."/>
            <person name="Grelet G."/>
            <person name="Kuo A."/>
            <person name="Kohler A."/>
            <person name="Daghino S."/>
            <person name="Barry K."/>
            <person name="Choi C."/>
            <person name="Cichocki N."/>
            <person name="Clum A."/>
            <person name="Copeland A."/>
            <person name="Hainaut M."/>
            <person name="Haridas S."/>
            <person name="Labutti K."/>
            <person name="Lindquist E."/>
            <person name="Lipzen A."/>
            <person name="Khouja H.-R."/>
            <person name="Murat C."/>
            <person name="Ohm R."/>
            <person name="Olson A."/>
            <person name="Spatafora J."/>
            <person name="Veneault-Fourrey C."/>
            <person name="Henrissat B."/>
            <person name="Grigoriev I."/>
            <person name="Martin F."/>
            <person name="Perotto S."/>
        </authorList>
    </citation>
    <scope>NUCLEOTIDE SEQUENCE [LARGE SCALE GENOMIC DNA]</scope>
    <source>
        <strain evidence="1 2">E</strain>
    </source>
</reference>
<dbReference type="PANTHER" id="PTHR10039">
    <property type="entry name" value="AMELOGENIN"/>
    <property type="match status" value="1"/>
</dbReference>
<dbReference type="Proteomes" id="UP000235371">
    <property type="component" value="Unassembled WGS sequence"/>
</dbReference>
<dbReference type="OrthoDB" id="5967843at2759"/>
<dbReference type="RefSeq" id="XP_024727732.1">
    <property type="nucleotide sequence ID" value="XM_024871534.1"/>
</dbReference>
<evidence type="ECO:0008006" key="3">
    <source>
        <dbReference type="Google" id="ProtNLM"/>
    </source>
</evidence>
<dbReference type="AlphaFoldDB" id="A0A2J6SJ87"/>
<gene>
    <name evidence="1" type="ORF">K444DRAFT_277367</name>
</gene>
<organism evidence="1 2">
    <name type="scientific">Hyaloscypha bicolor E</name>
    <dbReference type="NCBI Taxonomy" id="1095630"/>
    <lineage>
        <taxon>Eukaryota</taxon>
        <taxon>Fungi</taxon>
        <taxon>Dikarya</taxon>
        <taxon>Ascomycota</taxon>
        <taxon>Pezizomycotina</taxon>
        <taxon>Leotiomycetes</taxon>
        <taxon>Helotiales</taxon>
        <taxon>Hyaloscyphaceae</taxon>
        <taxon>Hyaloscypha</taxon>
        <taxon>Hyaloscypha bicolor</taxon>
    </lineage>
</organism>
<protein>
    <recommendedName>
        <fullName evidence="3">NACHT domain-containing protein</fullName>
    </recommendedName>
</protein>
<sequence length="244" mass="27516">MSDIAFDALLEVIHDTFHGVPDIFLIVDGIDEIDQQAAELEAFLHELESLSQSATLCKALIVSRNTPKLEKLLTGWKTMAISSSDSLRDISVFLNEKLENMTHLGQRRDEIIERLVEGSKGLFLWADLAVSELDHLRTWNEIQKLLEHGNRGLDMIYATIIKQLDTSSEGLCRIRARALPLVAVACRPFRLEELTELLAVEVSRRLLTISPVGDGFAARISPGWFGRNRDGMPLSLISQSYRFW</sequence>
<evidence type="ECO:0000313" key="2">
    <source>
        <dbReference type="Proteomes" id="UP000235371"/>
    </source>
</evidence>
<dbReference type="InParanoid" id="A0A2J6SJ87"/>
<accession>A0A2J6SJ87</accession>